<protein>
    <submittedName>
        <fullName evidence="2">Uncharacterized protein</fullName>
    </submittedName>
</protein>
<organism evidence="2 3">
    <name type="scientific">Oharaeibacter diazotrophicus</name>
    <dbReference type="NCBI Taxonomy" id="1920512"/>
    <lineage>
        <taxon>Bacteria</taxon>
        <taxon>Pseudomonadati</taxon>
        <taxon>Pseudomonadota</taxon>
        <taxon>Alphaproteobacteria</taxon>
        <taxon>Hyphomicrobiales</taxon>
        <taxon>Pleomorphomonadaceae</taxon>
        <taxon>Oharaeibacter</taxon>
    </lineage>
</organism>
<evidence type="ECO:0000313" key="2">
    <source>
        <dbReference type="EMBL" id="TDP81940.1"/>
    </source>
</evidence>
<keyword evidence="3" id="KW-1185">Reference proteome</keyword>
<accession>A0A4R6R7I8</accession>
<feature type="chain" id="PRO_5020920129" evidence="1">
    <location>
        <begin position="24"/>
        <end position="255"/>
    </location>
</feature>
<reference evidence="2 3" key="1">
    <citation type="submission" date="2019-03" db="EMBL/GenBank/DDBJ databases">
        <title>Genomic Encyclopedia of Type Strains, Phase IV (KMG-IV): sequencing the most valuable type-strain genomes for metagenomic binning, comparative biology and taxonomic classification.</title>
        <authorList>
            <person name="Goeker M."/>
        </authorList>
    </citation>
    <scope>NUCLEOTIDE SEQUENCE [LARGE SCALE GENOMIC DNA]</scope>
    <source>
        <strain evidence="2 3">DSM 102969</strain>
    </source>
</reference>
<name>A0A4R6R7I8_9HYPH</name>
<dbReference type="RefSeq" id="WP_126540525.1">
    <property type="nucleotide sequence ID" value="NZ_BSPM01000002.1"/>
</dbReference>
<evidence type="ECO:0000256" key="1">
    <source>
        <dbReference type="SAM" id="SignalP"/>
    </source>
</evidence>
<evidence type="ECO:0000313" key="3">
    <source>
        <dbReference type="Proteomes" id="UP000294547"/>
    </source>
</evidence>
<keyword evidence="1" id="KW-0732">Signal</keyword>
<dbReference type="EMBL" id="SNXY01000011">
    <property type="protein sequence ID" value="TDP81940.1"/>
    <property type="molecule type" value="Genomic_DNA"/>
</dbReference>
<dbReference type="Proteomes" id="UP000294547">
    <property type="component" value="Unassembled WGS sequence"/>
</dbReference>
<sequence length="255" mass="26554">MVRTLFPIIASFAVLTTAGTALAGPSCAALAGKSFVFRIDGVEQEQFDDDVKPYAAGGRFRLYADGRHGLVRYFVNGAGSEAGFRTQDVECQGDDGIPPRLTFWRKDQSELTLVFRHGPAGDLILTAAWPGGLVARGDAAPLVPGRAASAPCTAFGGRFAALIGGRDAGLGKYAPAVAELNDYVFKSGKGSSDAAAEVVCTAAPEFGPGAARLVIGNGPGKKITSGYVAAASRDRVVYVDETPGRATSGWFHRQP</sequence>
<feature type="signal peptide" evidence="1">
    <location>
        <begin position="1"/>
        <end position="23"/>
    </location>
</feature>
<proteinExistence type="predicted"/>
<dbReference type="AlphaFoldDB" id="A0A4R6R7I8"/>
<gene>
    <name evidence="2" type="ORF">EDD54_4201</name>
</gene>
<comment type="caution">
    <text evidence="2">The sequence shown here is derived from an EMBL/GenBank/DDBJ whole genome shotgun (WGS) entry which is preliminary data.</text>
</comment>